<evidence type="ECO:0000256" key="6">
    <source>
        <dbReference type="SAM" id="Phobius"/>
    </source>
</evidence>
<dbReference type="Gramene" id="SIN_1012993.t">
    <property type="protein sequence ID" value="SIN_1012993.t"/>
    <property type="gene ID" value="SIN_1012993"/>
</dbReference>
<dbReference type="AlphaFoldDB" id="A0A8M8VBZ7"/>
<dbReference type="PANTHER" id="PTHR19241">
    <property type="entry name" value="ATP-BINDING CASSETTE TRANSPORTER"/>
    <property type="match status" value="1"/>
</dbReference>
<dbReference type="Pfam" id="PF01061">
    <property type="entry name" value="ABC2_membrane"/>
    <property type="match status" value="1"/>
</dbReference>
<evidence type="ECO:0000256" key="1">
    <source>
        <dbReference type="ARBA" id="ARBA00004141"/>
    </source>
</evidence>
<feature type="transmembrane region" description="Helical" evidence="6">
    <location>
        <begin position="204"/>
        <end position="224"/>
    </location>
</feature>
<keyword evidence="4 6" id="KW-1133">Transmembrane helix</keyword>
<evidence type="ECO:0000313" key="10">
    <source>
        <dbReference type="RefSeq" id="XP_020553681.1"/>
    </source>
</evidence>
<evidence type="ECO:0000259" key="7">
    <source>
        <dbReference type="Pfam" id="PF01061"/>
    </source>
</evidence>
<name>A0A8M8VBZ7_SESIN</name>
<evidence type="ECO:0000256" key="3">
    <source>
        <dbReference type="ARBA" id="ARBA00022692"/>
    </source>
</evidence>
<feature type="transmembrane region" description="Helical" evidence="6">
    <location>
        <begin position="398"/>
        <end position="421"/>
    </location>
</feature>
<keyword evidence="2" id="KW-0813">Transport</keyword>
<keyword evidence="5 6" id="KW-0472">Membrane</keyword>
<dbReference type="GO" id="GO:0005886">
    <property type="term" value="C:plasma membrane"/>
    <property type="evidence" value="ECO:0007669"/>
    <property type="project" value="UniProtKB-ARBA"/>
</dbReference>
<keyword evidence="3 6" id="KW-0812">Transmembrane</keyword>
<feature type="domain" description="ABC transporter family G" evidence="8">
    <location>
        <begin position="35"/>
        <end position="102"/>
    </location>
</feature>
<dbReference type="KEGG" id="sind:105174216"/>
<dbReference type="InterPro" id="IPR013525">
    <property type="entry name" value="ABC2_TM"/>
</dbReference>
<evidence type="ECO:0000256" key="5">
    <source>
        <dbReference type="ARBA" id="ARBA00023136"/>
    </source>
</evidence>
<feature type="domain" description="ABC-2 type transporter transmembrane" evidence="7">
    <location>
        <begin position="154"/>
        <end position="366"/>
    </location>
</feature>
<feature type="transmembrane region" description="Helical" evidence="6">
    <location>
        <begin position="252"/>
        <end position="275"/>
    </location>
</feature>
<evidence type="ECO:0000313" key="9">
    <source>
        <dbReference type="Proteomes" id="UP000504604"/>
    </source>
</evidence>
<organism evidence="9 10">
    <name type="scientific">Sesamum indicum</name>
    <name type="common">Oriental sesame</name>
    <name type="synonym">Sesamum orientale</name>
    <dbReference type="NCBI Taxonomy" id="4182"/>
    <lineage>
        <taxon>Eukaryota</taxon>
        <taxon>Viridiplantae</taxon>
        <taxon>Streptophyta</taxon>
        <taxon>Embryophyta</taxon>
        <taxon>Tracheophyta</taxon>
        <taxon>Spermatophyta</taxon>
        <taxon>Magnoliopsida</taxon>
        <taxon>eudicotyledons</taxon>
        <taxon>Gunneridae</taxon>
        <taxon>Pentapetalae</taxon>
        <taxon>asterids</taxon>
        <taxon>lamiids</taxon>
        <taxon>Lamiales</taxon>
        <taxon>Pedaliaceae</taxon>
        <taxon>Sesamum</taxon>
    </lineage>
</organism>
<comment type="subcellular location">
    <subcellularLocation>
        <location evidence="1">Membrane</location>
        <topology evidence="1">Multi-pass membrane protein</topology>
    </subcellularLocation>
</comment>
<evidence type="ECO:0000259" key="8">
    <source>
        <dbReference type="Pfam" id="PF19055"/>
    </source>
</evidence>
<dbReference type="RefSeq" id="XP_020553681.1">
    <property type="nucleotide sequence ID" value="XM_020698022.1"/>
</dbReference>
<dbReference type="Proteomes" id="UP000504604">
    <property type="component" value="Linkage group LG11"/>
</dbReference>
<dbReference type="InterPro" id="IPR027417">
    <property type="entry name" value="P-loop_NTPase"/>
</dbReference>
<feature type="transmembrane region" description="Helical" evidence="6">
    <location>
        <begin position="317"/>
        <end position="337"/>
    </location>
</feature>
<dbReference type="Gene3D" id="3.40.50.300">
    <property type="entry name" value="P-loop containing nucleotide triphosphate hydrolases"/>
    <property type="match status" value="1"/>
</dbReference>
<dbReference type="Pfam" id="PF19055">
    <property type="entry name" value="ABC2_membrane_7"/>
    <property type="match status" value="1"/>
</dbReference>
<feature type="transmembrane region" description="Helical" evidence="6">
    <location>
        <begin position="287"/>
        <end position="311"/>
    </location>
</feature>
<keyword evidence="9" id="KW-1185">Reference proteome</keyword>
<dbReference type="GeneID" id="105174216"/>
<dbReference type="InterPro" id="IPR043926">
    <property type="entry name" value="ABCG_dom"/>
</dbReference>
<evidence type="ECO:0000256" key="4">
    <source>
        <dbReference type="ARBA" id="ARBA00022989"/>
    </source>
</evidence>
<gene>
    <name evidence="10" type="primary">LOC105174216</name>
</gene>
<feature type="transmembrane region" description="Helical" evidence="6">
    <location>
        <begin position="174"/>
        <end position="192"/>
    </location>
</feature>
<sequence length="429" mass="48788">MDEPTSGLDARAAAIVMRTVRNAVDTGRTIICTIHQPSIDTFESFDELLLLKRGGWIIYAGPLGRNSHKLIEYFEAIPGVPKVKDGCNPATWMLDVSTPAVEVQLGVEFADIYMLNQPFICKSNQELIKELSSPSPGSKDLYFPAKHSQPFLNQCKACFWKQHCSYWKNPQYNAIRYCWAIVIGVTLGTVFWNKGQKIEKQQDLRNLMGAIYCTVIFIGATNTYSVQGVVAMEKTVFYRERAAMMYSALPYAFAQVAIEIIYIAVQTVVYSLVFYPMIGFKWTVGKFFWFFYFSFMSFAYCTLYGLMVVALTPGSHFSAILSSYFFSIWNLFSGFLIPRTQIPIWWRWCYWGSPVAWTIYGLTTSQLGDITSEIEVPGVGAIRVEAYLKQILCLDHDFLPVLAVMHLVFVLLCALLFALAIKHLNFQTR</sequence>
<protein>
    <submittedName>
        <fullName evidence="10">Pleiotropic drug resistance protein 2-like</fullName>
    </submittedName>
</protein>
<evidence type="ECO:0000256" key="2">
    <source>
        <dbReference type="ARBA" id="ARBA00022448"/>
    </source>
</evidence>
<accession>A0A8M8VBZ7</accession>
<dbReference type="OrthoDB" id="910590at2759"/>
<proteinExistence type="predicted"/>
<dbReference type="SUPFAM" id="SSF52540">
    <property type="entry name" value="P-loop containing nucleoside triphosphate hydrolases"/>
    <property type="match status" value="1"/>
</dbReference>
<reference evidence="10" key="1">
    <citation type="submission" date="2025-08" db="UniProtKB">
        <authorList>
            <consortium name="RefSeq"/>
        </authorList>
    </citation>
    <scope>IDENTIFICATION</scope>
</reference>
<dbReference type="GO" id="GO:0140359">
    <property type="term" value="F:ABC-type transporter activity"/>
    <property type="evidence" value="ECO:0007669"/>
    <property type="project" value="InterPro"/>
</dbReference>